<sequence length="102" mass="12236">NYFVPDARIKRPMLQRAKIKDLERVYWNQLDIVMSNFQDTEGDAIFVSVERRLIFPLQHFLAIDPTTRLEWEELKTRLSQQDLIYNAGDVQIYQKEYLGKDE</sequence>
<comment type="caution">
    <text evidence="1">The sequence shown here is derived from an EMBL/GenBank/DDBJ whole genome shotgun (WGS) entry which is preliminary data.</text>
</comment>
<reference evidence="1" key="1">
    <citation type="journal article" date="2014" name="Front. Microbiol.">
        <title>High frequency of phylogenetically diverse reductive dehalogenase-homologous genes in deep subseafloor sedimentary metagenomes.</title>
        <authorList>
            <person name="Kawai M."/>
            <person name="Futagami T."/>
            <person name="Toyoda A."/>
            <person name="Takaki Y."/>
            <person name="Nishi S."/>
            <person name="Hori S."/>
            <person name="Arai W."/>
            <person name="Tsubouchi T."/>
            <person name="Morono Y."/>
            <person name="Uchiyama I."/>
            <person name="Ito T."/>
            <person name="Fujiyama A."/>
            <person name="Inagaki F."/>
            <person name="Takami H."/>
        </authorList>
    </citation>
    <scope>NUCLEOTIDE SEQUENCE</scope>
    <source>
        <strain evidence="1">Expedition CK06-06</strain>
    </source>
</reference>
<accession>X1IVQ3</accession>
<evidence type="ECO:0000313" key="1">
    <source>
        <dbReference type="EMBL" id="GAH86491.1"/>
    </source>
</evidence>
<feature type="non-terminal residue" evidence="1">
    <location>
        <position position="1"/>
    </location>
</feature>
<protein>
    <submittedName>
        <fullName evidence="1">Uncharacterized protein</fullName>
    </submittedName>
</protein>
<dbReference type="EMBL" id="BARU01042580">
    <property type="protein sequence ID" value="GAH86491.1"/>
    <property type="molecule type" value="Genomic_DNA"/>
</dbReference>
<name>X1IVQ3_9ZZZZ</name>
<organism evidence="1">
    <name type="scientific">marine sediment metagenome</name>
    <dbReference type="NCBI Taxonomy" id="412755"/>
    <lineage>
        <taxon>unclassified sequences</taxon>
        <taxon>metagenomes</taxon>
        <taxon>ecological metagenomes</taxon>
    </lineage>
</organism>
<dbReference type="AlphaFoldDB" id="X1IVQ3"/>
<gene>
    <name evidence="1" type="ORF">S03H2_65400</name>
</gene>
<proteinExistence type="predicted"/>